<evidence type="ECO:0000256" key="3">
    <source>
        <dbReference type="ARBA" id="ARBA00023015"/>
    </source>
</evidence>
<dbReference type="InterPro" id="IPR050560">
    <property type="entry name" value="MYB_TF"/>
</dbReference>
<dbReference type="Ensembl" id="ENSOMYT00000104495.2">
    <property type="protein sequence ID" value="ENSOMYP00000096177.2"/>
    <property type="gene ID" value="ENSOMYG00000043798.2"/>
</dbReference>
<dbReference type="Gene3D" id="1.10.10.1070">
    <property type="entry name" value="Zinc finger, BED domain-containing"/>
    <property type="match status" value="1"/>
</dbReference>
<dbReference type="Pfam" id="PF05699">
    <property type="entry name" value="Dimer_Tnp_hAT"/>
    <property type="match status" value="1"/>
</dbReference>
<dbReference type="GeneTree" id="ENSGT00940000156091"/>
<evidence type="ECO:0008006" key="12">
    <source>
        <dbReference type="Google" id="ProtNLM"/>
    </source>
</evidence>
<protein>
    <recommendedName>
        <fullName evidence="12">Myb-related protein B</fullName>
    </recommendedName>
</protein>
<dbReference type="GO" id="GO:0046983">
    <property type="term" value="F:protein dimerization activity"/>
    <property type="evidence" value="ECO:0007669"/>
    <property type="project" value="InterPro"/>
</dbReference>
<dbReference type="InterPro" id="IPR008906">
    <property type="entry name" value="HATC_C_dom"/>
</dbReference>
<evidence type="ECO:0000256" key="7">
    <source>
        <dbReference type="SAM" id="MobiDB-lite"/>
    </source>
</evidence>
<keyword evidence="4" id="KW-0238">DNA-binding</keyword>
<evidence type="ECO:0000313" key="11">
    <source>
        <dbReference type="Proteomes" id="UP000694395"/>
    </source>
</evidence>
<evidence type="ECO:0000256" key="2">
    <source>
        <dbReference type="ARBA" id="ARBA00022737"/>
    </source>
</evidence>
<dbReference type="InterPro" id="IPR012337">
    <property type="entry name" value="RNaseH-like_sf"/>
</dbReference>
<name>A0A8C7UC23_ONCMY</name>
<dbReference type="CDD" id="cd00167">
    <property type="entry name" value="SANT"/>
    <property type="match status" value="3"/>
</dbReference>
<evidence type="ECO:0000256" key="5">
    <source>
        <dbReference type="ARBA" id="ARBA00023163"/>
    </source>
</evidence>
<feature type="compositionally biased region" description="Acidic residues" evidence="7">
    <location>
        <begin position="725"/>
        <end position="734"/>
    </location>
</feature>
<dbReference type="RefSeq" id="XP_036843867.1">
    <property type="nucleotide sequence ID" value="XM_036987972.1"/>
</dbReference>
<dbReference type="Proteomes" id="UP000694395">
    <property type="component" value="Chromosome 9"/>
</dbReference>
<keyword evidence="6" id="KW-0539">Nucleus</keyword>
<dbReference type="PROSITE" id="PS50090">
    <property type="entry name" value="MYB_LIKE"/>
    <property type="match status" value="3"/>
</dbReference>
<feature type="domain" description="HTH myb-type" evidence="9">
    <location>
        <begin position="82"/>
        <end position="137"/>
    </location>
</feature>
<evidence type="ECO:0000259" key="8">
    <source>
        <dbReference type="PROSITE" id="PS50090"/>
    </source>
</evidence>
<dbReference type="GeneID" id="118966044"/>
<dbReference type="SUPFAM" id="SSF46689">
    <property type="entry name" value="Homeodomain-like"/>
    <property type="match status" value="2"/>
</dbReference>
<sequence length="860" mass="97034">MSGWPRGMQSEDGDEMLCVDTDSDVAEQRESYKVKVKWTHEEDENLKILVHNFGNSDWTTIASFLPGRTEYQCMHRYMKALDPDLIKGTWTKEEDDKVIELVSKYGTKQWAMVARHLKGRQGKQCRERWHNHLNPDVKKSSWTPEEDLIIYKAHCVLGNRWAEIAKLLPGRTDNAVKNHWNSTIKRKAEMGAYVMDDDGSPLPPTSLEQGEVDFRCDVVLDTEPEPPEVMRQYREAIDPMLKIRPKKDSHPVRSKTVVFPPVLAKRDSNSPCSSSGPSSVPTLHQSRQKSITEAVLRMIAEDMLPLSFVEGSGFRSFMSVIGPQYQRLSQRAVGLRLYDDVEKAIKPHLIRDLKTCLAASAGDAVVHATLDLWASPYADPVVAVQLHFLDDDWHIHRPTVAFRHIGHKNMNVAMARELEAVLLSYGLFPNNLGYIITNEAKHTIAAYDLFCDYRIMCSSQRGDPDEEEMLAFLGDKMPTEDFSEIQFGTRVGCVANMLQLVIKEALKNSRVVENLLSQVHNVVAFFRRSAYWNEVLLKECGLSLAPSPGSCRWNSTFVSMRRMVQEAVWGSVMTLLAQARIETKDSSSSPPMVRAKREQVVDIIGLLEPFEEAIQVLQSDAVTFSLIIPSLIGLDKTLETRSTNYSHFSKGLRSGLQTHFQPLFLQRDLILVTVLDPRIKLQPFDDVKQEGDTASLAAPSKFQVQMLVKSLVSDMDSWNPVKQEESEEIQEDSEASSSNSGSGNLKRKSIFSFLQPAAKSMKLSELDQYLSEPVLDGDGSTQVFWRDASRFPQLQRAARKLLAVPATSGGFDRLFPMASCIVRAKRSRLPPHTTERLLIYRESLRAKDGRSNFNGATKPS</sequence>
<dbReference type="Pfam" id="PF00249">
    <property type="entry name" value="Myb_DNA-binding"/>
    <property type="match status" value="1"/>
</dbReference>
<proteinExistence type="predicted"/>
<feature type="domain" description="Myb-like" evidence="8">
    <location>
        <begin position="134"/>
        <end position="184"/>
    </location>
</feature>
<dbReference type="PANTHER" id="PTHR45614">
    <property type="entry name" value="MYB PROTEIN-RELATED"/>
    <property type="match status" value="1"/>
</dbReference>
<dbReference type="SUPFAM" id="SSF140996">
    <property type="entry name" value="Hermes dimerisation domain"/>
    <property type="match status" value="1"/>
</dbReference>
<reference evidence="10" key="2">
    <citation type="submission" date="2025-08" db="UniProtKB">
        <authorList>
            <consortium name="Ensembl"/>
        </authorList>
    </citation>
    <scope>IDENTIFICATION</scope>
</reference>
<dbReference type="InterPro" id="IPR001005">
    <property type="entry name" value="SANT/Myb"/>
</dbReference>
<dbReference type="Gene3D" id="1.10.10.60">
    <property type="entry name" value="Homeodomain-like"/>
    <property type="match status" value="3"/>
</dbReference>
<feature type="compositionally biased region" description="Low complexity" evidence="7">
    <location>
        <begin position="269"/>
        <end position="281"/>
    </location>
</feature>
<dbReference type="FunFam" id="1.10.10.60:FF:000016">
    <property type="entry name" value="Transcriptional activator Myb isoform A"/>
    <property type="match status" value="1"/>
</dbReference>
<keyword evidence="3" id="KW-0805">Transcription regulation</keyword>
<dbReference type="Pfam" id="PF13921">
    <property type="entry name" value="Myb_DNA-bind_6"/>
    <property type="match status" value="1"/>
</dbReference>
<dbReference type="GO" id="GO:0000981">
    <property type="term" value="F:DNA-binding transcription factor activity, RNA polymerase II-specific"/>
    <property type="evidence" value="ECO:0007669"/>
    <property type="project" value="TreeGrafter"/>
</dbReference>
<dbReference type="SUPFAM" id="SSF53098">
    <property type="entry name" value="Ribonuclease H-like"/>
    <property type="match status" value="1"/>
</dbReference>
<dbReference type="InterPro" id="IPR009057">
    <property type="entry name" value="Homeodomain-like_sf"/>
</dbReference>
<dbReference type="FunFam" id="1.10.10.60:FF:000010">
    <property type="entry name" value="Transcriptional activator Myb isoform A"/>
    <property type="match status" value="1"/>
</dbReference>
<organism evidence="10 11">
    <name type="scientific">Oncorhynchus mykiss</name>
    <name type="common">Rainbow trout</name>
    <name type="synonym">Salmo gairdneri</name>
    <dbReference type="NCBI Taxonomy" id="8022"/>
    <lineage>
        <taxon>Eukaryota</taxon>
        <taxon>Metazoa</taxon>
        <taxon>Chordata</taxon>
        <taxon>Craniata</taxon>
        <taxon>Vertebrata</taxon>
        <taxon>Euteleostomi</taxon>
        <taxon>Actinopterygii</taxon>
        <taxon>Neopterygii</taxon>
        <taxon>Teleostei</taxon>
        <taxon>Protacanthopterygii</taxon>
        <taxon>Salmoniformes</taxon>
        <taxon>Salmonidae</taxon>
        <taxon>Salmoninae</taxon>
        <taxon>Oncorhynchus</taxon>
    </lineage>
</organism>
<feature type="domain" description="HTH myb-type" evidence="9">
    <location>
        <begin position="138"/>
        <end position="188"/>
    </location>
</feature>
<comment type="subcellular location">
    <subcellularLocation>
        <location evidence="1">Nucleus</location>
    </subcellularLocation>
</comment>
<dbReference type="GO" id="GO:0005634">
    <property type="term" value="C:nucleus"/>
    <property type="evidence" value="ECO:0007669"/>
    <property type="project" value="UniProtKB-SubCell"/>
</dbReference>
<keyword evidence="5" id="KW-0804">Transcription</keyword>
<evidence type="ECO:0000256" key="6">
    <source>
        <dbReference type="ARBA" id="ARBA00023242"/>
    </source>
</evidence>
<keyword evidence="2" id="KW-0677">Repeat</keyword>
<dbReference type="PANTHER" id="PTHR45614:SF30">
    <property type="entry name" value="MYB-RELATED PROTEIN B"/>
    <property type="match status" value="1"/>
</dbReference>
<evidence type="ECO:0000259" key="9">
    <source>
        <dbReference type="PROSITE" id="PS51294"/>
    </source>
</evidence>
<feature type="domain" description="Myb-like" evidence="8">
    <location>
        <begin position="82"/>
        <end position="133"/>
    </location>
</feature>
<feature type="domain" description="Myb-like" evidence="8">
    <location>
        <begin position="30"/>
        <end position="81"/>
    </location>
</feature>
<dbReference type="CTD" id="100005189"/>
<accession>A0A8C7UC23</accession>
<reference evidence="10" key="1">
    <citation type="submission" date="2020-07" db="EMBL/GenBank/DDBJ databases">
        <title>A long reads based de novo assembly of the rainbow trout Arlee double haploid line genome.</title>
        <authorList>
            <person name="Gao G."/>
            <person name="Palti Y."/>
        </authorList>
    </citation>
    <scope>NUCLEOTIDE SEQUENCE [LARGE SCALE GENOMIC DNA]</scope>
</reference>
<dbReference type="InterPro" id="IPR017930">
    <property type="entry name" value="Myb_dom"/>
</dbReference>
<keyword evidence="11" id="KW-1185">Reference proteome</keyword>
<feature type="region of interest" description="Disordered" evidence="7">
    <location>
        <begin position="720"/>
        <end position="744"/>
    </location>
</feature>
<gene>
    <name evidence="10" type="primary">mybl2a</name>
</gene>
<evidence type="ECO:0000256" key="1">
    <source>
        <dbReference type="ARBA" id="ARBA00004123"/>
    </source>
</evidence>
<feature type="compositionally biased region" description="Low complexity" evidence="7">
    <location>
        <begin position="735"/>
        <end position="744"/>
    </location>
</feature>
<feature type="domain" description="HTH myb-type" evidence="9">
    <location>
        <begin position="33"/>
        <end position="81"/>
    </location>
</feature>
<dbReference type="SMART" id="SM00717">
    <property type="entry name" value="SANT"/>
    <property type="match status" value="3"/>
</dbReference>
<reference evidence="10" key="3">
    <citation type="submission" date="2025-09" db="UniProtKB">
        <authorList>
            <consortium name="Ensembl"/>
        </authorList>
    </citation>
    <scope>IDENTIFICATION</scope>
</reference>
<evidence type="ECO:0000313" key="10">
    <source>
        <dbReference type="Ensembl" id="ENSOMYP00000096177.2"/>
    </source>
</evidence>
<dbReference type="GO" id="GO:0000978">
    <property type="term" value="F:RNA polymerase II cis-regulatory region sequence-specific DNA binding"/>
    <property type="evidence" value="ECO:0007669"/>
    <property type="project" value="TreeGrafter"/>
</dbReference>
<dbReference type="PROSITE" id="PS51294">
    <property type="entry name" value="HTH_MYB"/>
    <property type="match status" value="3"/>
</dbReference>
<evidence type="ECO:0000256" key="4">
    <source>
        <dbReference type="ARBA" id="ARBA00023125"/>
    </source>
</evidence>
<dbReference type="AlphaFoldDB" id="A0A8C7UC23"/>
<feature type="region of interest" description="Disordered" evidence="7">
    <location>
        <begin position="265"/>
        <end position="287"/>
    </location>
</feature>